<protein>
    <recommendedName>
        <fullName evidence="10">Dual-specificity RNA pseudouridine synthase RluA</fullName>
        <ecNumber evidence="8">5.4.99.28</ecNumber>
        <ecNumber evidence="9">5.4.99.29</ecNumber>
    </recommendedName>
    <alternativeName>
        <fullName evidence="11">23S rRNA pseudouridine(746) synthase</fullName>
    </alternativeName>
    <alternativeName>
        <fullName evidence="14">Ribosomal large subunit pseudouridine synthase A</fullName>
    </alternativeName>
    <alternativeName>
        <fullName evidence="13">rRNA pseudouridylate synthase A</fullName>
    </alternativeName>
    <alternativeName>
        <fullName evidence="15">rRNA-uridine isomerase A</fullName>
    </alternativeName>
    <alternativeName>
        <fullName evidence="12">tRNA pseudouridine(32) synthase</fullName>
    </alternativeName>
</protein>
<evidence type="ECO:0000256" key="1">
    <source>
        <dbReference type="ARBA" id="ARBA00010876"/>
    </source>
</evidence>
<dbReference type="GO" id="GO:0160151">
    <property type="term" value="F:tRNA pseudouridine(32) synthase activity"/>
    <property type="evidence" value="ECO:0007669"/>
    <property type="project" value="UniProtKB-EC"/>
</dbReference>
<evidence type="ECO:0000256" key="3">
    <source>
        <dbReference type="ARBA" id="ARBA00022694"/>
    </source>
</evidence>
<comment type="similarity">
    <text evidence="1">Belongs to the pseudouridine synthase RluA family.</text>
</comment>
<evidence type="ECO:0000256" key="8">
    <source>
        <dbReference type="ARBA" id="ARBA00038944"/>
    </source>
</evidence>
<reference evidence="17 18" key="1">
    <citation type="submission" date="2018-07" db="EMBL/GenBank/DDBJ databases">
        <title>Genomic Encyclopedia of Type Strains, Phase III (KMG-III): the genomes of soil and plant-associated and newly described type strains.</title>
        <authorList>
            <person name="Whitman W."/>
        </authorList>
    </citation>
    <scope>NUCLEOTIDE SEQUENCE [LARGE SCALE GENOMIC DNA]</scope>
    <source>
        <strain evidence="17 18">CECT 8488</strain>
    </source>
</reference>
<comment type="catalytic activity">
    <reaction evidence="5">
        <text>uridine(32) in tRNA = pseudouridine(32) in tRNA</text>
        <dbReference type="Rhea" id="RHEA:42544"/>
        <dbReference type="Rhea" id="RHEA-COMP:10107"/>
        <dbReference type="Rhea" id="RHEA-COMP:10108"/>
        <dbReference type="ChEBI" id="CHEBI:65314"/>
        <dbReference type="ChEBI" id="CHEBI:65315"/>
        <dbReference type="EC" id="5.4.99.28"/>
    </reaction>
</comment>
<dbReference type="PANTHER" id="PTHR21600">
    <property type="entry name" value="MITOCHONDRIAL RNA PSEUDOURIDINE SYNTHASE"/>
    <property type="match status" value="1"/>
</dbReference>
<keyword evidence="2" id="KW-0698">rRNA processing</keyword>
<dbReference type="OrthoDB" id="9807829at2"/>
<keyword evidence="3" id="KW-0819">tRNA processing</keyword>
<dbReference type="GO" id="GO:0008033">
    <property type="term" value="P:tRNA processing"/>
    <property type="evidence" value="ECO:0007669"/>
    <property type="project" value="UniProtKB-KW"/>
</dbReference>
<comment type="catalytic activity">
    <reaction evidence="6">
        <text>uridine(746) in 23S rRNA = pseudouridine(746) in 23S rRNA</text>
        <dbReference type="Rhea" id="RHEA:42548"/>
        <dbReference type="Rhea" id="RHEA-COMP:10109"/>
        <dbReference type="Rhea" id="RHEA-COMP:10110"/>
        <dbReference type="ChEBI" id="CHEBI:65314"/>
        <dbReference type="ChEBI" id="CHEBI:65315"/>
        <dbReference type="EC" id="5.4.99.29"/>
    </reaction>
</comment>
<evidence type="ECO:0000256" key="4">
    <source>
        <dbReference type="ARBA" id="ARBA00023235"/>
    </source>
</evidence>
<dbReference type="GO" id="GO:0160142">
    <property type="term" value="F:23S rRNA pseudouridine(746) synthase activity"/>
    <property type="evidence" value="ECO:0007669"/>
    <property type="project" value="UniProtKB-EC"/>
</dbReference>
<dbReference type="EC" id="5.4.99.28" evidence="8"/>
<dbReference type="Proteomes" id="UP000256845">
    <property type="component" value="Unassembled WGS sequence"/>
</dbReference>
<evidence type="ECO:0000256" key="12">
    <source>
        <dbReference type="ARBA" id="ARBA00042372"/>
    </source>
</evidence>
<dbReference type="Gene3D" id="3.30.2350.10">
    <property type="entry name" value="Pseudouridine synthase"/>
    <property type="match status" value="1"/>
</dbReference>
<keyword evidence="18" id="KW-1185">Reference proteome</keyword>
<sequence length="217" mass="24496">MEPIYSPPQTPFLEILHQDEHMLAINKQSGLLSVPGRLPEKKDSIQLRAQSLHPTALTVHRLDMETSGVIVMALGEEMHRALSRLFQDRETQKTYLARVGGTINQQEGTIDLPLRCDWPNRPRQIVDHDLGKPAQTHWRVLNCGPDETLVELTPVTGRSHQLRVHMLSLGHPILGDSLYAPDELKKKVPHLQLHAHRLSFIHPATGKRIAFTAPCPF</sequence>
<dbReference type="GO" id="GO:0000455">
    <property type="term" value="P:enzyme-directed rRNA pseudouridine synthesis"/>
    <property type="evidence" value="ECO:0007669"/>
    <property type="project" value="TreeGrafter"/>
</dbReference>
<dbReference type="SUPFAM" id="SSF55120">
    <property type="entry name" value="Pseudouridine synthase"/>
    <property type="match status" value="1"/>
</dbReference>
<evidence type="ECO:0000313" key="18">
    <source>
        <dbReference type="Proteomes" id="UP000256845"/>
    </source>
</evidence>
<gene>
    <name evidence="17" type="ORF">DFP90_101571</name>
</gene>
<dbReference type="EC" id="5.4.99.29" evidence="9"/>
<evidence type="ECO:0000256" key="6">
    <source>
        <dbReference type="ARBA" id="ARBA00036916"/>
    </source>
</evidence>
<name>A0A3D9HW98_9PROT</name>
<proteinExistence type="inferred from homology"/>
<comment type="caution">
    <text evidence="17">The sequence shown here is derived from an EMBL/GenBank/DDBJ whole genome shotgun (WGS) entry which is preliminary data.</text>
</comment>
<evidence type="ECO:0000259" key="16">
    <source>
        <dbReference type="Pfam" id="PF00849"/>
    </source>
</evidence>
<dbReference type="EMBL" id="QRDW01000001">
    <property type="protein sequence ID" value="RED53772.1"/>
    <property type="molecule type" value="Genomic_DNA"/>
</dbReference>
<evidence type="ECO:0000256" key="11">
    <source>
        <dbReference type="ARBA" id="ARBA00041266"/>
    </source>
</evidence>
<organism evidence="17 18">
    <name type="scientific">Aestuariispira insulae</name>
    <dbReference type="NCBI Taxonomy" id="1461337"/>
    <lineage>
        <taxon>Bacteria</taxon>
        <taxon>Pseudomonadati</taxon>
        <taxon>Pseudomonadota</taxon>
        <taxon>Alphaproteobacteria</taxon>
        <taxon>Rhodospirillales</taxon>
        <taxon>Kiloniellaceae</taxon>
        <taxon>Aestuariispira</taxon>
    </lineage>
</organism>
<evidence type="ECO:0000256" key="2">
    <source>
        <dbReference type="ARBA" id="ARBA00022552"/>
    </source>
</evidence>
<evidence type="ECO:0000256" key="10">
    <source>
        <dbReference type="ARBA" id="ARBA00039988"/>
    </source>
</evidence>
<evidence type="ECO:0000256" key="14">
    <source>
        <dbReference type="ARBA" id="ARBA00042883"/>
    </source>
</evidence>
<dbReference type="GO" id="GO:0003723">
    <property type="term" value="F:RNA binding"/>
    <property type="evidence" value="ECO:0007669"/>
    <property type="project" value="InterPro"/>
</dbReference>
<dbReference type="InterPro" id="IPR050188">
    <property type="entry name" value="RluA_PseudoU_synthase"/>
</dbReference>
<evidence type="ECO:0000256" key="7">
    <source>
        <dbReference type="ARBA" id="ARBA00037305"/>
    </source>
</evidence>
<evidence type="ECO:0000256" key="13">
    <source>
        <dbReference type="ARBA" id="ARBA00042844"/>
    </source>
</evidence>
<dbReference type="InterPro" id="IPR020103">
    <property type="entry name" value="PsdUridine_synth_cat_dom_sf"/>
</dbReference>
<evidence type="ECO:0000313" key="17">
    <source>
        <dbReference type="EMBL" id="RED53772.1"/>
    </source>
</evidence>
<dbReference type="InterPro" id="IPR006145">
    <property type="entry name" value="PsdUridine_synth_RsuA/RluA"/>
</dbReference>
<accession>A0A3D9HW98</accession>
<dbReference type="Pfam" id="PF00849">
    <property type="entry name" value="PseudoU_synth_2"/>
    <property type="match status" value="1"/>
</dbReference>
<dbReference type="CDD" id="cd02869">
    <property type="entry name" value="PseudoU_synth_RluA_like"/>
    <property type="match status" value="1"/>
</dbReference>
<dbReference type="PROSITE" id="PS01129">
    <property type="entry name" value="PSI_RLU"/>
    <property type="match status" value="1"/>
</dbReference>
<comment type="function">
    <text evidence="7">Dual specificity enzyme that catalyzes the synthesis of pseudouridine from uracil-746 in 23S ribosomal RNA and from uracil-32 in the anticodon stem and loop of transfer RNAs.</text>
</comment>
<evidence type="ECO:0000256" key="5">
    <source>
        <dbReference type="ARBA" id="ARBA00036184"/>
    </source>
</evidence>
<feature type="domain" description="Pseudouridine synthase RsuA/RluA-like" evidence="16">
    <location>
        <begin position="21"/>
        <end position="167"/>
    </location>
</feature>
<keyword evidence="4" id="KW-0413">Isomerase</keyword>
<evidence type="ECO:0000256" key="15">
    <source>
        <dbReference type="ARBA" id="ARBA00043143"/>
    </source>
</evidence>
<dbReference type="InterPro" id="IPR006224">
    <property type="entry name" value="PsdUridine_synth_RluA-like_CS"/>
</dbReference>
<dbReference type="PANTHER" id="PTHR21600:SF91">
    <property type="entry name" value="DUAL-SPECIFICITY RNA PSEUDOURIDINE SYNTHASE RLUA"/>
    <property type="match status" value="1"/>
</dbReference>
<evidence type="ECO:0000256" key="9">
    <source>
        <dbReference type="ARBA" id="ARBA00038945"/>
    </source>
</evidence>
<dbReference type="AlphaFoldDB" id="A0A3D9HW98"/>